<dbReference type="InterPro" id="IPR050109">
    <property type="entry name" value="HTH-type_TetR-like_transc_reg"/>
</dbReference>
<protein>
    <submittedName>
        <fullName evidence="4">TetR family transcriptional regulator</fullName>
    </submittedName>
</protein>
<name>U5EI29_NOCAS</name>
<dbReference type="GeneID" id="91515672"/>
<dbReference type="InterPro" id="IPR041483">
    <property type="entry name" value="TetR_C_34"/>
</dbReference>
<feature type="DNA-binding region" description="H-T-H motif" evidence="2">
    <location>
        <begin position="37"/>
        <end position="56"/>
    </location>
</feature>
<dbReference type="Pfam" id="PF00440">
    <property type="entry name" value="TetR_N"/>
    <property type="match status" value="1"/>
</dbReference>
<sequence length="228" mass="24424">MGTFQRARSEEQREERRQVILRTAATMLGEMPLSAVSLNELSRRVGLAKSNVLRYFESREAVLLDLLVQLVGDFFADIADRLPAAVDTAGSVRARAASVASVLAATFAAHPMLCELISAQAGVLERNVSAEAVLSYKRSAYASLGEFTADLRRVLPELGDREAAEAAMTILLLAGALWTHAHPPQAVLEAYAADPSLVVMPDGFAESLEKMIRFVLLGVLADGGALTA</sequence>
<proteinExistence type="predicted"/>
<dbReference type="RefSeq" id="WP_022567108.1">
    <property type="nucleotide sequence ID" value="NZ_BAFO02000034.1"/>
</dbReference>
<dbReference type="PANTHER" id="PTHR30055">
    <property type="entry name" value="HTH-TYPE TRANSCRIPTIONAL REGULATOR RUTR"/>
    <property type="match status" value="1"/>
</dbReference>
<dbReference type="OrthoDB" id="6637160at2"/>
<reference evidence="4 5" key="1">
    <citation type="journal article" date="2014" name="BMC Genomics">
        <title>Genome based analysis of type-I polyketide synthase and nonribosomal peptide synthetase gene clusters in seven strains of five representative Nocardia species.</title>
        <authorList>
            <person name="Komaki H."/>
            <person name="Ichikawa N."/>
            <person name="Hosoyama A."/>
            <person name="Takahashi-Nakaguchi A."/>
            <person name="Matsuzawa T."/>
            <person name="Suzuki K."/>
            <person name="Fujita N."/>
            <person name="Gonoi T."/>
        </authorList>
    </citation>
    <scope>NUCLEOTIDE SEQUENCE [LARGE SCALE GENOMIC DNA]</scope>
    <source>
        <strain evidence="4 5">NBRC 15531</strain>
    </source>
</reference>
<evidence type="ECO:0000313" key="4">
    <source>
        <dbReference type="EMBL" id="GAD86950.1"/>
    </source>
</evidence>
<dbReference type="GO" id="GO:0000976">
    <property type="term" value="F:transcription cis-regulatory region binding"/>
    <property type="evidence" value="ECO:0007669"/>
    <property type="project" value="TreeGrafter"/>
</dbReference>
<dbReference type="EMBL" id="BAFO02000034">
    <property type="protein sequence ID" value="GAD86950.1"/>
    <property type="molecule type" value="Genomic_DNA"/>
</dbReference>
<dbReference type="PANTHER" id="PTHR30055:SF226">
    <property type="entry name" value="HTH-TYPE TRANSCRIPTIONAL REGULATOR PKSA"/>
    <property type="match status" value="1"/>
</dbReference>
<evidence type="ECO:0000313" key="5">
    <source>
        <dbReference type="Proteomes" id="UP000017048"/>
    </source>
</evidence>
<accession>U5EI29</accession>
<organism evidence="4 5">
    <name type="scientific">Nocardia asteroides NBRC 15531</name>
    <dbReference type="NCBI Taxonomy" id="1110697"/>
    <lineage>
        <taxon>Bacteria</taxon>
        <taxon>Bacillati</taxon>
        <taxon>Actinomycetota</taxon>
        <taxon>Actinomycetes</taxon>
        <taxon>Mycobacteriales</taxon>
        <taxon>Nocardiaceae</taxon>
        <taxon>Nocardia</taxon>
    </lineage>
</organism>
<dbReference type="STRING" id="1824.SAMN05444423_10420"/>
<evidence type="ECO:0000256" key="1">
    <source>
        <dbReference type="ARBA" id="ARBA00023125"/>
    </source>
</evidence>
<comment type="caution">
    <text evidence="4">The sequence shown here is derived from an EMBL/GenBank/DDBJ whole genome shotgun (WGS) entry which is preliminary data.</text>
</comment>
<dbReference type="Gene3D" id="1.10.357.10">
    <property type="entry name" value="Tetracycline Repressor, domain 2"/>
    <property type="match status" value="1"/>
</dbReference>
<feature type="domain" description="HTH tetR-type" evidence="3">
    <location>
        <begin position="14"/>
        <end position="74"/>
    </location>
</feature>
<dbReference type="InterPro" id="IPR001647">
    <property type="entry name" value="HTH_TetR"/>
</dbReference>
<keyword evidence="1 2" id="KW-0238">DNA-binding</keyword>
<dbReference type="eggNOG" id="COG1309">
    <property type="taxonomic scope" value="Bacteria"/>
</dbReference>
<dbReference type="PROSITE" id="PS50977">
    <property type="entry name" value="HTH_TETR_2"/>
    <property type="match status" value="1"/>
</dbReference>
<evidence type="ECO:0000256" key="2">
    <source>
        <dbReference type="PROSITE-ProRule" id="PRU00335"/>
    </source>
</evidence>
<dbReference type="InterPro" id="IPR009057">
    <property type="entry name" value="Homeodomain-like_sf"/>
</dbReference>
<dbReference type="AlphaFoldDB" id="U5EI29"/>
<dbReference type="Proteomes" id="UP000017048">
    <property type="component" value="Unassembled WGS sequence"/>
</dbReference>
<dbReference type="SUPFAM" id="SSF46689">
    <property type="entry name" value="Homeodomain-like"/>
    <property type="match status" value="1"/>
</dbReference>
<gene>
    <name evidence="4" type="ORF">NCAST_34_00770</name>
</gene>
<evidence type="ECO:0000259" key="3">
    <source>
        <dbReference type="PROSITE" id="PS50977"/>
    </source>
</evidence>
<keyword evidence="5" id="KW-1185">Reference proteome</keyword>
<dbReference type="GO" id="GO:0003700">
    <property type="term" value="F:DNA-binding transcription factor activity"/>
    <property type="evidence" value="ECO:0007669"/>
    <property type="project" value="TreeGrafter"/>
</dbReference>
<dbReference type="Pfam" id="PF17929">
    <property type="entry name" value="TetR_C_34"/>
    <property type="match status" value="1"/>
</dbReference>